<protein>
    <submittedName>
        <fullName evidence="1">Uncharacterized protein</fullName>
    </submittedName>
</protein>
<gene>
    <name evidence="1" type="ORF">LY79DRAFT_577271</name>
</gene>
<reference evidence="1" key="1">
    <citation type="submission" date="2021-06" db="EMBL/GenBank/DDBJ databases">
        <title>Comparative genomics, transcriptomics and evolutionary studies reveal genomic signatures of adaptation to plant cell wall in hemibiotrophic fungi.</title>
        <authorList>
            <consortium name="DOE Joint Genome Institute"/>
            <person name="Baroncelli R."/>
            <person name="Diaz J.F."/>
            <person name="Benocci T."/>
            <person name="Peng M."/>
            <person name="Battaglia E."/>
            <person name="Haridas S."/>
            <person name="Andreopoulos W."/>
            <person name="Labutti K."/>
            <person name="Pangilinan J."/>
            <person name="Floch G.L."/>
            <person name="Makela M.R."/>
            <person name="Henrissat B."/>
            <person name="Grigoriev I.V."/>
            <person name="Crouch J.A."/>
            <person name="De Vries R.P."/>
            <person name="Sukno S.A."/>
            <person name="Thon M.R."/>
        </authorList>
    </citation>
    <scope>NUCLEOTIDE SEQUENCE</scope>
    <source>
        <strain evidence="1">CBS 125086</strain>
    </source>
</reference>
<keyword evidence="2" id="KW-1185">Reference proteome</keyword>
<sequence length="108" mass="11883">MDVGFVAPGVFQLSLDFLLRQLRIRDDQFIAQSQMLIQLLGLGYGALHVILGPKLGTCRKIMVQSAGVRENARDVFANIPGVCHTGKHSPVACDSVFEQRGRKYVNLA</sequence>
<proteinExistence type="predicted"/>
<comment type="caution">
    <text evidence="1">The sequence shown here is derived from an EMBL/GenBank/DDBJ whole genome shotgun (WGS) entry which is preliminary data.</text>
</comment>
<evidence type="ECO:0000313" key="1">
    <source>
        <dbReference type="EMBL" id="KAK1596735.1"/>
    </source>
</evidence>
<dbReference type="RefSeq" id="XP_060417588.1">
    <property type="nucleotide sequence ID" value="XM_060559868.1"/>
</dbReference>
<accession>A0AAD8V9P5</accession>
<dbReference type="AlphaFoldDB" id="A0AAD8V9P5"/>
<name>A0AAD8V9P5_9PEZI</name>
<dbReference type="EMBL" id="JAHLJV010000011">
    <property type="protein sequence ID" value="KAK1596735.1"/>
    <property type="molecule type" value="Genomic_DNA"/>
</dbReference>
<evidence type="ECO:0000313" key="2">
    <source>
        <dbReference type="Proteomes" id="UP001230504"/>
    </source>
</evidence>
<organism evidence="1 2">
    <name type="scientific">Colletotrichum navitas</name>
    <dbReference type="NCBI Taxonomy" id="681940"/>
    <lineage>
        <taxon>Eukaryota</taxon>
        <taxon>Fungi</taxon>
        <taxon>Dikarya</taxon>
        <taxon>Ascomycota</taxon>
        <taxon>Pezizomycotina</taxon>
        <taxon>Sordariomycetes</taxon>
        <taxon>Hypocreomycetidae</taxon>
        <taxon>Glomerellales</taxon>
        <taxon>Glomerellaceae</taxon>
        <taxon>Colletotrichum</taxon>
        <taxon>Colletotrichum graminicola species complex</taxon>
    </lineage>
</organism>
<dbReference type="GeneID" id="85444108"/>
<dbReference type="Proteomes" id="UP001230504">
    <property type="component" value="Unassembled WGS sequence"/>
</dbReference>